<dbReference type="GO" id="GO:0051537">
    <property type="term" value="F:2 iron, 2 sulfur cluster binding"/>
    <property type="evidence" value="ECO:0007669"/>
    <property type="project" value="UniProtKB-KW"/>
</dbReference>
<dbReference type="Pfam" id="PF12838">
    <property type="entry name" value="Fer4_7"/>
    <property type="match status" value="1"/>
</dbReference>
<dbReference type="InterPro" id="IPR050415">
    <property type="entry name" value="MRET"/>
</dbReference>
<dbReference type="InterPro" id="IPR017938">
    <property type="entry name" value="Riboflavin_synthase-like_b-brl"/>
</dbReference>
<dbReference type="InterPro" id="IPR017927">
    <property type="entry name" value="FAD-bd_FR_type"/>
</dbReference>
<feature type="domain" description="FAD-binding FR-type" evidence="7">
    <location>
        <begin position="754"/>
        <end position="856"/>
    </location>
</feature>
<evidence type="ECO:0000256" key="4">
    <source>
        <dbReference type="ARBA" id="ARBA00023004"/>
    </source>
</evidence>
<sequence>MRFFSYKNRPFHLGPYPLENLPRSDGPVDLTNIPEMSPLSFNRPDDPVNITNAMGDYQAMLDLIRDGMVKAEQAEIPDDRRERARNLKSFGYFCDASQVGICALPRTAMLDQPIVNPDISRLAEILKTGQTSTLASGVDMIMAELKEAMDAPPKAMDDHSHAIVFLYEFPRDPTPDEADWIQNCQMERATVRATETVATQANYIRLLGYPARAHSYTASDINLNALAVAAGLATVEQDKTGNHITNPYLGRRFAIGAITTSLRLQPDLPLAKGNIFSKLNSHGPKWWFGMGMAKNAFNHTAFKGRRFKDGGFPFERTKRQDEPTTFIDRPHVARVPKRADMFARALFGDMGKAAQDAARNGHYVRKNPSAFAARKPLGALIVIQNGQAAGKINETTLKADRNAENIKAALYFLGADAVGISPCPDWAYYSHDAAGREITPYHKNAISVIIDQGHETMDGASGDDWIACAQSMRAYLRFSLLGGIVAGHIRSLGYSARAHTVMDGEVLQPPLLLLSGLGEVSRIGEVILNPYLGPRLKSGVITTDMPLKHDRPINFGLQNFCNACNKCARECPSGAITAGPKLMFNGYEIWKSDSQKCLTYRIGQTAGAMCGRCMKTCPWNLEGLFAEAPFRWLAIKVPWMAKSLARFDDWLGNGRLNPAKKWWWDLVMEDDGPYKKADKINRRELQTGLDLKYEDQTLAVYPANLAPPPYPAPFPMDREAGIAAYRALKTADNYKKAGDKTALIHKFTMPEGPPPVFQVVISKIQPMTTQVTKYEFSSLDGNPLPDFTAGSHIDVVIAPEFFRQYSLSGNPADSSRYQIAVLCEDHGRGGSKLMKRIFKPGRKVFISSPHNHFTLEETASKSYLMGGGIGITPMIAMAHRLHDLNRDFELHYSCSSRDVAGFLDDLTGVPWADKIHYHFSDEGSRAD</sequence>
<dbReference type="PROSITE" id="PS51379">
    <property type="entry name" value="4FE4S_FER_2"/>
    <property type="match status" value="1"/>
</dbReference>
<dbReference type="Gene3D" id="2.40.30.10">
    <property type="entry name" value="Translation factors"/>
    <property type="match status" value="1"/>
</dbReference>
<evidence type="ECO:0000256" key="1">
    <source>
        <dbReference type="ARBA" id="ARBA00022630"/>
    </source>
</evidence>
<dbReference type="GO" id="GO:0016491">
    <property type="term" value="F:oxidoreductase activity"/>
    <property type="evidence" value="ECO:0007669"/>
    <property type="project" value="UniProtKB-KW"/>
</dbReference>
<feature type="non-terminal residue" evidence="8">
    <location>
        <position position="927"/>
    </location>
</feature>
<keyword evidence="8" id="KW-0489">Methyltransferase</keyword>
<dbReference type="AlphaFoldDB" id="A0A3B0RY13"/>
<name>A0A3B0RY13_9ZZZZ</name>
<dbReference type="Gene3D" id="3.30.70.20">
    <property type="match status" value="1"/>
</dbReference>
<evidence type="ECO:0000313" key="8">
    <source>
        <dbReference type="EMBL" id="VAV98764.1"/>
    </source>
</evidence>
<gene>
    <name evidence="8" type="ORF">MNBD_ALPHA01-10</name>
</gene>
<dbReference type="SUPFAM" id="SSF52343">
    <property type="entry name" value="Ferredoxin reductase-like, C-terminal NADP-linked domain"/>
    <property type="match status" value="1"/>
</dbReference>
<evidence type="ECO:0000259" key="6">
    <source>
        <dbReference type="PROSITE" id="PS51379"/>
    </source>
</evidence>
<dbReference type="GO" id="GO:0008168">
    <property type="term" value="F:methyltransferase activity"/>
    <property type="evidence" value="ECO:0007669"/>
    <property type="project" value="UniProtKB-KW"/>
</dbReference>
<dbReference type="PANTHER" id="PTHR47354:SF1">
    <property type="entry name" value="CARNITINE MONOOXYGENASE REDUCTASE SUBUNIT"/>
    <property type="match status" value="1"/>
</dbReference>
<reference evidence="8" key="1">
    <citation type="submission" date="2018-06" db="EMBL/GenBank/DDBJ databases">
        <authorList>
            <person name="Zhirakovskaya E."/>
        </authorList>
    </citation>
    <scope>NUCLEOTIDE SEQUENCE</scope>
</reference>
<dbReference type="PRINTS" id="PR00409">
    <property type="entry name" value="PHDIOXRDTASE"/>
</dbReference>
<dbReference type="InterPro" id="IPR039261">
    <property type="entry name" value="FNR_nucleotide-bd"/>
</dbReference>
<dbReference type="InterPro" id="IPR017896">
    <property type="entry name" value="4Fe4S_Fe-S-bd"/>
</dbReference>
<dbReference type="SUPFAM" id="SSF63380">
    <property type="entry name" value="Riboflavin synthase domain-like"/>
    <property type="match status" value="1"/>
</dbReference>
<keyword evidence="2" id="KW-0001">2Fe-2S</keyword>
<evidence type="ECO:0000256" key="5">
    <source>
        <dbReference type="ARBA" id="ARBA00023014"/>
    </source>
</evidence>
<keyword evidence="8" id="KW-0560">Oxidoreductase</keyword>
<dbReference type="GO" id="GO:0032259">
    <property type="term" value="P:methylation"/>
    <property type="evidence" value="ECO:0007669"/>
    <property type="project" value="UniProtKB-KW"/>
</dbReference>
<dbReference type="EC" id="1.14.13.-" evidence="8"/>
<accession>A0A3B0RY13</accession>
<keyword evidence="3" id="KW-0479">Metal-binding</keyword>
<dbReference type="EMBL" id="UOEJ01000106">
    <property type="protein sequence ID" value="VAV98764.1"/>
    <property type="molecule type" value="Genomic_DNA"/>
</dbReference>
<dbReference type="Gene3D" id="3.40.50.80">
    <property type="entry name" value="Nucleotide-binding domain of ferredoxin-NADP reductase (FNR) module"/>
    <property type="match status" value="1"/>
</dbReference>
<keyword evidence="1" id="KW-0285">Flavoprotein</keyword>
<dbReference type="PROSITE" id="PS51384">
    <property type="entry name" value="FAD_FR"/>
    <property type="match status" value="1"/>
</dbReference>
<keyword evidence="8" id="KW-0808">Transferase</keyword>
<organism evidence="8">
    <name type="scientific">hydrothermal vent metagenome</name>
    <dbReference type="NCBI Taxonomy" id="652676"/>
    <lineage>
        <taxon>unclassified sequences</taxon>
        <taxon>metagenomes</taxon>
        <taxon>ecological metagenomes</taxon>
    </lineage>
</organism>
<dbReference type="CDD" id="cd06185">
    <property type="entry name" value="PDR_like"/>
    <property type="match status" value="1"/>
</dbReference>
<dbReference type="PROSITE" id="PS00198">
    <property type="entry name" value="4FE4S_FER_1"/>
    <property type="match status" value="1"/>
</dbReference>
<dbReference type="InterPro" id="IPR017900">
    <property type="entry name" value="4Fe4S_Fe_S_CS"/>
</dbReference>
<protein>
    <submittedName>
        <fullName evidence="8">Flavodoxin reductases (Ferredoxin-NADPH reductases) family 1 Vanillate O-demethylase oxidoreductase</fullName>
        <ecNumber evidence="8">1.14.13.-</ecNumber>
    </submittedName>
</protein>
<evidence type="ECO:0000259" key="7">
    <source>
        <dbReference type="PROSITE" id="PS51384"/>
    </source>
</evidence>
<proteinExistence type="predicted"/>
<dbReference type="PANTHER" id="PTHR47354">
    <property type="entry name" value="NADH OXIDOREDUCTASE HCR"/>
    <property type="match status" value="1"/>
</dbReference>
<dbReference type="SUPFAM" id="SSF54862">
    <property type="entry name" value="4Fe-4S ferredoxins"/>
    <property type="match status" value="1"/>
</dbReference>
<keyword evidence="5" id="KW-0411">Iron-sulfur</keyword>
<evidence type="ECO:0000256" key="2">
    <source>
        <dbReference type="ARBA" id="ARBA00022714"/>
    </source>
</evidence>
<evidence type="ECO:0000256" key="3">
    <source>
        <dbReference type="ARBA" id="ARBA00022723"/>
    </source>
</evidence>
<dbReference type="GO" id="GO:0046872">
    <property type="term" value="F:metal ion binding"/>
    <property type="evidence" value="ECO:0007669"/>
    <property type="project" value="UniProtKB-KW"/>
</dbReference>
<keyword evidence="4" id="KW-0408">Iron</keyword>
<feature type="domain" description="4Fe-4S ferredoxin-type" evidence="6">
    <location>
        <begin position="551"/>
        <end position="581"/>
    </location>
</feature>